<dbReference type="GO" id="GO:0008373">
    <property type="term" value="F:sialyltransferase activity"/>
    <property type="evidence" value="ECO:0007669"/>
    <property type="project" value="InterPro"/>
</dbReference>
<keyword evidence="8" id="KW-0333">Golgi apparatus</keyword>
<protein>
    <submittedName>
        <fullName evidence="11">Uncharacterized protein</fullName>
    </submittedName>
</protein>
<evidence type="ECO:0000256" key="1">
    <source>
        <dbReference type="ARBA" id="ARBA00004323"/>
    </source>
</evidence>
<evidence type="ECO:0000256" key="10">
    <source>
        <dbReference type="ARBA" id="ARBA00023180"/>
    </source>
</evidence>
<name>A0A061SA41_9CHLO</name>
<evidence type="ECO:0000256" key="4">
    <source>
        <dbReference type="ARBA" id="ARBA00022679"/>
    </source>
</evidence>
<dbReference type="Pfam" id="PF00777">
    <property type="entry name" value="Glyco_transf_29"/>
    <property type="match status" value="1"/>
</dbReference>
<dbReference type="InterPro" id="IPR001675">
    <property type="entry name" value="Glyco_trans_29"/>
</dbReference>
<evidence type="ECO:0000256" key="3">
    <source>
        <dbReference type="ARBA" id="ARBA00022676"/>
    </source>
</evidence>
<dbReference type="InterPro" id="IPR038578">
    <property type="entry name" value="GT29-like_sf"/>
</dbReference>
<keyword evidence="9" id="KW-0472">Membrane</keyword>
<evidence type="ECO:0000256" key="9">
    <source>
        <dbReference type="ARBA" id="ARBA00023136"/>
    </source>
</evidence>
<evidence type="ECO:0000256" key="2">
    <source>
        <dbReference type="ARBA" id="ARBA00006003"/>
    </source>
</evidence>
<keyword evidence="3" id="KW-0328">Glycosyltransferase</keyword>
<keyword evidence="6" id="KW-0735">Signal-anchor</keyword>
<evidence type="ECO:0000256" key="6">
    <source>
        <dbReference type="ARBA" id="ARBA00022968"/>
    </source>
</evidence>
<dbReference type="AlphaFoldDB" id="A0A061SA41"/>
<evidence type="ECO:0000313" key="11">
    <source>
        <dbReference type="EMBL" id="JAC79760.1"/>
    </source>
</evidence>
<evidence type="ECO:0000256" key="8">
    <source>
        <dbReference type="ARBA" id="ARBA00023034"/>
    </source>
</evidence>
<keyword evidence="4" id="KW-0808">Transferase</keyword>
<keyword evidence="7" id="KW-1133">Transmembrane helix</keyword>
<gene>
    <name evidence="11" type="ORF">TSPGSL018_11889</name>
</gene>
<evidence type="ECO:0000256" key="7">
    <source>
        <dbReference type="ARBA" id="ARBA00022989"/>
    </source>
</evidence>
<reference evidence="11" key="1">
    <citation type="submission" date="2014-05" db="EMBL/GenBank/DDBJ databases">
        <title>The transcriptome of the halophilic microalga Tetraselmis sp. GSL018 isolated from the Great Salt Lake, Utah.</title>
        <authorList>
            <person name="Jinkerson R.E."/>
            <person name="D'Adamo S."/>
            <person name="Posewitz M.C."/>
        </authorList>
    </citation>
    <scope>NUCLEOTIDE SEQUENCE</scope>
    <source>
        <strain evidence="11">GSL018</strain>
    </source>
</reference>
<comment type="subcellular location">
    <subcellularLocation>
        <location evidence="1">Golgi apparatus membrane</location>
        <topology evidence="1">Single-pass type II membrane protein</topology>
    </subcellularLocation>
</comment>
<keyword evidence="10" id="KW-0325">Glycoprotein</keyword>
<keyword evidence="5" id="KW-0812">Transmembrane</keyword>
<dbReference type="Gene3D" id="3.90.1480.20">
    <property type="entry name" value="Glycosyl transferase family 29"/>
    <property type="match status" value="1"/>
</dbReference>
<organism evidence="11">
    <name type="scientific">Tetraselmis sp. GSL018</name>
    <dbReference type="NCBI Taxonomy" id="582737"/>
    <lineage>
        <taxon>Eukaryota</taxon>
        <taxon>Viridiplantae</taxon>
        <taxon>Chlorophyta</taxon>
        <taxon>core chlorophytes</taxon>
        <taxon>Chlorodendrophyceae</taxon>
        <taxon>Chlorodendrales</taxon>
        <taxon>Chlorodendraceae</taxon>
        <taxon>Tetraselmis</taxon>
    </lineage>
</organism>
<sequence>MLSTCYLSVFGQWRSPRVSVVVALILFSNAWAKRSLLGSLSADAASRDRETARNGIFDKKFQTFLDSQGHNQLGVSSGLSRGDNGETEDDIEAVDAEDGRSEHGVQGKRCSWLDPGHWHSQWSHRLDCSTEGTFVPPEMRRPGSVILGHGFEGLGTIESFNFSERVLTMCEAGDLTRATRLMPLNLPSDVSSRDFCVTQENIPGYFDLSRYAPFRERIMRQLSATLDDAFHGPTPFNSCAIVGSSGNLLKRSYGAEIDMHEKTWRFNLVRNAALQGVARHPRAVLMPLMLAQRHTSVSSTTRRLESTRSTGE</sequence>
<comment type="similarity">
    <text evidence="2">Belongs to the glycosyltransferase 29 family.</text>
</comment>
<proteinExistence type="inferred from homology"/>
<evidence type="ECO:0000256" key="5">
    <source>
        <dbReference type="ARBA" id="ARBA00022692"/>
    </source>
</evidence>
<dbReference type="EMBL" id="GBEZ01005562">
    <property type="protein sequence ID" value="JAC79760.1"/>
    <property type="molecule type" value="Transcribed_RNA"/>
</dbReference>
<accession>A0A061SA41</accession>
<dbReference type="GO" id="GO:0000139">
    <property type="term" value="C:Golgi membrane"/>
    <property type="evidence" value="ECO:0007669"/>
    <property type="project" value="UniProtKB-SubCell"/>
</dbReference>